<proteinExistence type="predicted"/>
<sequence length="466" mass="50365">MPTTATLTADDLTVVPALQDLPAEVLQWLLAHGEPLDAPAGTEIFRPGEATDHLLILLRGAVQLWREQNGHREPTLRFEAPMITGVLPYSRLRQTAALGVVVADAQMLRLHRDQFPELERVSPELVQRLVGLMSDRVREEARTQERDDKLRALGKLSAGLAHELNNPAAAISRSSAELSSLTGAGPLLLQEVLAAGTPAEQLPALLQLASHTMLPGAALSALEKADCEEELEDWLMAQGINDVHGLATGLLSGGLDADSLGPVLSALPAAARQPALRWLEGQLTSHQLVRDVQEASRRISELVHNVKDYSHMDRAGGFVPTDLHGGLDSTLALLSYPLRKHRIRVVRDYAQGLLSIQGQPGALNQVWTNLLDNAIDALPETGGTITISTRRSGEYAQVCVQDDGPGIPADVLPHIFEPFFTTKPVGEGTGMGLDIARRIVLSHGGRVNVTSKPGRTEFCVWLPMEE</sequence>
<dbReference type="InterPro" id="IPR014710">
    <property type="entry name" value="RmlC-like_jellyroll"/>
</dbReference>
<evidence type="ECO:0000313" key="7">
    <source>
        <dbReference type="Proteomes" id="UP000248553"/>
    </source>
</evidence>
<feature type="domain" description="Histidine kinase" evidence="5">
    <location>
        <begin position="292"/>
        <end position="466"/>
    </location>
</feature>
<gene>
    <name evidence="6" type="ORF">DLM85_21500</name>
</gene>
<dbReference type="SMART" id="SM00100">
    <property type="entry name" value="cNMP"/>
    <property type="match status" value="1"/>
</dbReference>
<dbReference type="InterPro" id="IPR036890">
    <property type="entry name" value="HATPase_C_sf"/>
</dbReference>
<dbReference type="EC" id="2.7.13.3" evidence="2"/>
<dbReference type="PANTHER" id="PTHR43065">
    <property type="entry name" value="SENSOR HISTIDINE KINASE"/>
    <property type="match status" value="1"/>
</dbReference>
<evidence type="ECO:0000313" key="6">
    <source>
        <dbReference type="EMBL" id="RAK63168.1"/>
    </source>
</evidence>
<dbReference type="Gene3D" id="2.60.120.10">
    <property type="entry name" value="Jelly Rolls"/>
    <property type="match status" value="1"/>
</dbReference>
<dbReference type="InterPro" id="IPR004358">
    <property type="entry name" value="Sig_transdc_His_kin-like_C"/>
</dbReference>
<evidence type="ECO:0000256" key="3">
    <source>
        <dbReference type="ARBA" id="ARBA00022553"/>
    </source>
</evidence>
<dbReference type="CDD" id="cd00075">
    <property type="entry name" value="HATPase"/>
    <property type="match status" value="1"/>
</dbReference>
<dbReference type="OrthoDB" id="9806995at2"/>
<organism evidence="6 7">
    <name type="scientific">Hymenobacter edaphi</name>
    <dbReference type="NCBI Taxonomy" id="2211146"/>
    <lineage>
        <taxon>Bacteria</taxon>
        <taxon>Pseudomonadati</taxon>
        <taxon>Bacteroidota</taxon>
        <taxon>Cytophagia</taxon>
        <taxon>Cytophagales</taxon>
        <taxon>Hymenobacteraceae</taxon>
        <taxon>Hymenobacter</taxon>
    </lineage>
</organism>
<dbReference type="Proteomes" id="UP000248553">
    <property type="component" value="Unassembled WGS sequence"/>
</dbReference>
<dbReference type="PANTHER" id="PTHR43065:SF48">
    <property type="entry name" value="HISTIDINE KINASE"/>
    <property type="match status" value="1"/>
</dbReference>
<evidence type="ECO:0000259" key="5">
    <source>
        <dbReference type="PROSITE" id="PS50109"/>
    </source>
</evidence>
<dbReference type="InterPro" id="IPR003594">
    <property type="entry name" value="HATPase_dom"/>
</dbReference>
<keyword evidence="7" id="KW-1185">Reference proteome</keyword>
<dbReference type="RefSeq" id="WP_111480245.1">
    <property type="nucleotide sequence ID" value="NZ_QHKM01000010.1"/>
</dbReference>
<feature type="domain" description="Cyclic nucleotide-binding" evidence="4">
    <location>
        <begin position="17"/>
        <end position="136"/>
    </location>
</feature>
<dbReference type="SMART" id="SM00387">
    <property type="entry name" value="HATPase_c"/>
    <property type="match status" value="1"/>
</dbReference>
<dbReference type="PRINTS" id="PR00344">
    <property type="entry name" value="BCTRLSENSOR"/>
</dbReference>
<protein>
    <recommendedName>
        <fullName evidence="2">histidine kinase</fullName>
        <ecNumber evidence="2">2.7.13.3</ecNumber>
    </recommendedName>
</protein>
<dbReference type="InterPro" id="IPR003661">
    <property type="entry name" value="HisK_dim/P_dom"/>
</dbReference>
<evidence type="ECO:0000256" key="1">
    <source>
        <dbReference type="ARBA" id="ARBA00000085"/>
    </source>
</evidence>
<dbReference type="AlphaFoldDB" id="A0A328BDI1"/>
<dbReference type="InterPro" id="IPR000595">
    <property type="entry name" value="cNMP-bd_dom"/>
</dbReference>
<dbReference type="SUPFAM" id="SSF55874">
    <property type="entry name" value="ATPase domain of HSP90 chaperone/DNA topoisomerase II/histidine kinase"/>
    <property type="match status" value="1"/>
</dbReference>
<comment type="catalytic activity">
    <reaction evidence="1">
        <text>ATP + protein L-histidine = ADP + protein N-phospho-L-histidine.</text>
        <dbReference type="EC" id="2.7.13.3"/>
    </reaction>
</comment>
<keyword evidence="3" id="KW-0597">Phosphoprotein</keyword>
<accession>A0A328BDI1</accession>
<dbReference type="EMBL" id="QHKM01000010">
    <property type="protein sequence ID" value="RAK63168.1"/>
    <property type="molecule type" value="Genomic_DNA"/>
</dbReference>
<evidence type="ECO:0000259" key="4">
    <source>
        <dbReference type="PROSITE" id="PS50042"/>
    </source>
</evidence>
<dbReference type="GO" id="GO:0000155">
    <property type="term" value="F:phosphorelay sensor kinase activity"/>
    <property type="evidence" value="ECO:0007669"/>
    <property type="project" value="InterPro"/>
</dbReference>
<dbReference type="Gene3D" id="1.10.287.130">
    <property type="match status" value="1"/>
</dbReference>
<comment type="caution">
    <text evidence="6">The sequence shown here is derived from an EMBL/GenBank/DDBJ whole genome shotgun (WGS) entry which is preliminary data.</text>
</comment>
<reference evidence="7" key="1">
    <citation type="submission" date="2018-05" db="EMBL/GenBank/DDBJ databases">
        <authorList>
            <person name="Nie L."/>
        </authorList>
    </citation>
    <scope>NUCLEOTIDE SEQUENCE [LARGE SCALE GENOMIC DNA]</scope>
    <source>
        <strain evidence="7">NL</strain>
    </source>
</reference>
<dbReference type="CDD" id="cd00082">
    <property type="entry name" value="HisKA"/>
    <property type="match status" value="1"/>
</dbReference>
<evidence type="ECO:0000256" key="2">
    <source>
        <dbReference type="ARBA" id="ARBA00012438"/>
    </source>
</evidence>
<dbReference type="InterPro" id="IPR005467">
    <property type="entry name" value="His_kinase_dom"/>
</dbReference>
<dbReference type="Pfam" id="PF02518">
    <property type="entry name" value="HATPase_c"/>
    <property type="match status" value="1"/>
</dbReference>
<dbReference type="CDD" id="cd00038">
    <property type="entry name" value="CAP_ED"/>
    <property type="match status" value="1"/>
</dbReference>
<name>A0A328BDI1_9BACT</name>
<dbReference type="InterPro" id="IPR018490">
    <property type="entry name" value="cNMP-bd_dom_sf"/>
</dbReference>
<dbReference type="PROSITE" id="PS50109">
    <property type="entry name" value="HIS_KIN"/>
    <property type="match status" value="1"/>
</dbReference>
<dbReference type="PROSITE" id="PS50042">
    <property type="entry name" value="CNMP_BINDING_3"/>
    <property type="match status" value="1"/>
</dbReference>
<dbReference type="Gene3D" id="3.30.565.10">
    <property type="entry name" value="Histidine kinase-like ATPase, C-terminal domain"/>
    <property type="match status" value="1"/>
</dbReference>
<dbReference type="SUPFAM" id="SSF51206">
    <property type="entry name" value="cAMP-binding domain-like"/>
    <property type="match status" value="1"/>
</dbReference>